<gene>
    <name evidence="2" type="ORF">EV420DRAFT_1648351</name>
</gene>
<keyword evidence="1" id="KW-0732">Signal</keyword>
<dbReference type="AlphaFoldDB" id="A0AA39JPV4"/>
<feature type="chain" id="PRO_5041430712" description="Six-hairpin glycosidase" evidence="1">
    <location>
        <begin position="18"/>
        <end position="359"/>
    </location>
</feature>
<dbReference type="Proteomes" id="UP001175211">
    <property type="component" value="Unassembled WGS sequence"/>
</dbReference>
<dbReference type="SUPFAM" id="SSF48208">
    <property type="entry name" value="Six-hairpin glycosidases"/>
    <property type="match status" value="1"/>
</dbReference>
<keyword evidence="3" id="KW-1185">Reference proteome</keyword>
<dbReference type="EMBL" id="JAUEPS010000049">
    <property type="protein sequence ID" value="KAK0445631.1"/>
    <property type="molecule type" value="Genomic_DNA"/>
</dbReference>
<comment type="caution">
    <text evidence="2">The sequence shown here is derived from an EMBL/GenBank/DDBJ whole genome shotgun (WGS) entry which is preliminary data.</text>
</comment>
<dbReference type="GO" id="GO:0003824">
    <property type="term" value="F:catalytic activity"/>
    <property type="evidence" value="ECO:0007669"/>
    <property type="project" value="UniProtKB-ARBA"/>
</dbReference>
<dbReference type="InterPro" id="IPR008928">
    <property type="entry name" value="6-hairpin_glycosidase_sf"/>
</dbReference>
<dbReference type="GeneID" id="85361689"/>
<dbReference type="Gene3D" id="1.50.10.10">
    <property type="match status" value="1"/>
</dbReference>
<proteinExistence type="predicted"/>
<dbReference type="GO" id="GO:0005975">
    <property type="term" value="P:carbohydrate metabolic process"/>
    <property type="evidence" value="ECO:0007669"/>
    <property type="project" value="InterPro"/>
</dbReference>
<accession>A0AA39JPV4</accession>
<feature type="signal peptide" evidence="1">
    <location>
        <begin position="1"/>
        <end position="17"/>
    </location>
</feature>
<organism evidence="2 3">
    <name type="scientific">Armillaria tabescens</name>
    <name type="common">Ringless honey mushroom</name>
    <name type="synonym">Agaricus tabescens</name>
    <dbReference type="NCBI Taxonomy" id="1929756"/>
    <lineage>
        <taxon>Eukaryota</taxon>
        <taxon>Fungi</taxon>
        <taxon>Dikarya</taxon>
        <taxon>Basidiomycota</taxon>
        <taxon>Agaricomycotina</taxon>
        <taxon>Agaricomycetes</taxon>
        <taxon>Agaricomycetidae</taxon>
        <taxon>Agaricales</taxon>
        <taxon>Marasmiineae</taxon>
        <taxon>Physalacriaceae</taxon>
        <taxon>Desarmillaria</taxon>
    </lineage>
</organism>
<evidence type="ECO:0008006" key="4">
    <source>
        <dbReference type="Google" id="ProtNLM"/>
    </source>
</evidence>
<dbReference type="RefSeq" id="XP_060325535.1">
    <property type="nucleotide sequence ID" value="XM_060478141.1"/>
</dbReference>
<evidence type="ECO:0000256" key="1">
    <source>
        <dbReference type="SAM" id="SignalP"/>
    </source>
</evidence>
<evidence type="ECO:0000313" key="2">
    <source>
        <dbReference type="EMBL" id="KAK0445631.1"/>
    </source>
</evidence>
<protein>
    <recommendedName>
        <fullName evidence="4">Six-hairpin glycosidase</fullName>
    </recommendedName>
</protein>
<dbReference type="PANTHER" id="PTHR41814">
    <property type="entry name" value="EXPRESSED PROTEIN"/>
    <property type="match status" value="1"/>
</dbReference>
<sequence>MNGGILLALAVAPMTFATDPFALSPGFDIASVAALAESLPSHSWEFDTASEALLELYNPNMSVYGQTPLPAESYLPSSVKALAYAKENIVLSVGANGLSNGDGAVGDPASLGVFAWLIGKTNESYAEAFREEIEYVAELWSDFIYMAPPFIAYYAADTLNVSLLHESYKQCGYYREVLQATNISSESYDGVWMHIIGPQSQDVGLWSTGNGWAAGGMAREAIDNLTKWIKEIVDGIMGSPTTEGLVRNYVDDIRGDGHGFGEISGTSMIASVIYRMAVLQPESFNQTYISWADDVRATLSGNDTEGNPHVTANGTVTPAVNPLGWLDTEPWTAGSPEGQCFVVLMYAAWRDCVYAGKCE</sequence>
<name>A0AA39JPV4_ARMTA</name>
<dbReference type="PANTHER" id="PTHR41814:SF1">
    <property type="entry name" value="CELLULASE"/>
    <property type="match status" value="1"/>
</dbReference>
<dbReference type="InterPro" id="IPR012341">
    <property type="entry name" value="6hp_glycosidase-like_sf"/>
</dbReference>
<evidence type="ECO:0000313" key="3">
    <source>
        <dbReference type="Proteomes" id="UP001175211"/>
    </source>
</evidence>
<reference evidence="2" key="1">
    <citation type="submission" date="2023-06" db="EMBL/GenBank/DDBJ databases">
        <authorList>
            <consortium name="Lawrence Berkeley National Laboratory"/>
            <person name="Ahrendt S."/>
            <person name="Sahu N."/>
            <person name="Indic B."/>
            <person name="Wong-Bajracharya J."/>
            <person name="Merenyi Z."/>
            <person name="Ke H.-M."/>
            <person name="Monk M."/>
            <person name="Kocsube S."/>
            <person name="Drula E."/>
            <person name="Lipzen A."/>
            <person name="Balint B."/>
            <person name="Henrissat B."/>
            <person name="Andreopoulos B."/>
            <person name="Martin F.M."/>
            <person name="Harder C.B."/>
            <person name="Rigling D."/>
            <person name="Ford K.L."/>
            <person name="Foster G.D."/>
            <person name="Pangilinan J."/>
            <person name="Papanicolaou A."/>
            <person name="Barry K."/>
            <person name="LaButti K."/>
            <person name="Viragh M."/>
            <person name="Koriabine M."/>
            <person name="Yan M."/>
            <person name="Riley R."/>
            <person name="Champramary S."/>
            <person name="Plett K.L."/>
            <person name="Tsai I.J."/>
            <person name="Slot J."/>
            <person name="Sipos G."/>
            <person name="Plett J."/>
            <person name="Nagy L.G."/>
            <person name="Grigoriev I.V."/>
        </authorList>
    </citation>
    <scope>NUCLEOTIDE SEQUENCE</scope>
    <source>
        <strain evidence="2">CCBAS 213</strain>
    </source>
</reference>